<dbReference type="OrthoDB" id="9763310at2"/>
<dbReference type="GO" id="GO:0006281">
    <property type="term" value="P:DNA repair"/>
    <property type="evidence" value="ECO:0007669"/>
    <property type="project" value="TreeGrafter"/>
</dbReference>
<dbReference type="EMBL" id="QNQT01000015">
    <property type="protein sequence ID" value="RDU35029.1"/>
    <property type="molecule type" value="Genomic_DNA"/>
</dbReference>
<dbReference type="Proteomes" id="UP000257144">
    <property type="component" value="Unassembled WGS sequence"/>
</dbReference>
<dbReference type="PROSITE" id="PS51194">
    <property type="entry name" value="HELICASE_CTER"/>
    <property type="match status" value="1"/>
</dbReference>
<dbReference type="InterPro" id="IPR027417">
    <property type="entry name" value="P-loop_NTPase"/>
</dbReference>
<dbReference type="GO" id="GO:0006310">
    <property type="term" value="P:DNA recombination"/>
    <property type="evidence" value="ECO:0007669"/>
    <property type="project" value="InterPro"/>
</dbReference>
<dbReference type="SMART" id="SM00490">
    <property type="entry name" value="HELICc"/>
    <property type="match status" value="1"/>
</dbReference>
<dbReference type="GO" id="GO:0005524">
    <property type="term" value="F:ATP binding"/>
    <property type="evidence" value="ECO:0007669"/>
    <property type="project" value="UniProtKB-KW"/>
</dbReference>
<keyword evidence="3 7" id="KW-0347">Helicase</keyword>
<keyword evidence="4" id="KW-0067">ATP-binding</keyword>
<gene>
    <name evidence="7" type="ORF">DRW41_20655</name>
</gene>
<dbReference type="Gene3D" id="3.40.50.300">
    <property type="entry name" value="P-loop containing nucleotide triphosphate hydrolases"/>
    <property type="match status" value="2"/>
</dbReference>
<proteinExistence type="predicted"/>
<keyword evidence="1" id="KW-0547">Nucleotide-binding</keyword>
<dbReference type="GO" id="GO:0030894">
    <property type="term" value="C:replisome"/>
    <property type="evidence" value="ECO:0007669"/>
    <property type="project" value="TreeGrafter"/>
</dbReference>
<feature type="domain" description="Helicase ATP-binding" evidence="5">
    <location>
        <begin position="23"/>
        <end position="190"/>
    </location>
</feature>
<evidence type="ECO:0000259" key="5">
    <source>
        <dbReference type="PROSITE" id="PS51192"/>
    </source>
</evidence>
<evidence type="ECO:0000256" key="1">
    <source>
        <dbReference type="ARBA" id="ARBA00022741"/>
    </source>
</evidence>
<dbReference type="InterPro" id="IPR004589">
    <property type="entry name" value="DNA_helicase_ATP-dep_RecQ"/>
</dbReference>
<dbReference type="GO" id="GO:0043138">
    <property type="term" value="F:3'-5' DNA helicase activity"/>
    <property type="evidence" value="ECO:0007669"/>
    <property type="project" value="TreeGrafter"/>
</dbReference>
<dbReference type="GO" id="GO:0016787">
    <property type="term" value="F:hydrolase activity"/>
    <property type="evidence" value="ECO:0007669"/>
    <property type="project" value="UniProtKB-KW"/>
</dbReference>
<dbReference type="PANTHER" id="PTHR13710">
    <property type="entry name" value="DNA HELICASE RECQ FAMILY MEMBER"/>
    <property type="match status" value="1"/>
</dbReference>
<dbReference type="GO" id="GO:0005737">
    <property type="term" value="C:cytoplasm"/>
    <property type="evidence" value="ECO:0007669"/>
    <property type="project" value="TreeGrafter"/>
</dbReference>
<dbReference type="InterPro" id="IPR014001">
    <property type="entry name" value="Helicase_ATP-bd"/>
</dbReference>
<dbReference type="FunFam" id="3.40.50.300:FF:001363">
    <property type="entry name" value="ATP-dependent DNA helicase RecQ"/>
    <property type="match status" value="1"/>
</dbReference>
<evidence type="ECO:0000256" key="2">
    <source>
        <dbReference type="ARBA" id="ARBA00022801"/>
    </source>
</evidence>
<protein>
    <submittedName>
        <fullName evidence="7">ATP-dependent DNA helicase</fullName>
    </submittedName>
</protein>
<evidence type="ECO:0000256" key="4">
    <source>
        <dbReference type="ARBA" id="ARBA00022840"/>
    </source>
</evidence>
<keyword evidence="2" id="KW-0378">Hydrolase</keyword>
<accession>A0A3D8GLB7</accession>
<sequence>MLEQTLYTYFGYSSFRPGQKEVVMSLLNGADTLAMLPTGTGKSLCFQLPGYILEGAVIIVSPLLSLMQDQVEQMMKRGEKRVVALNSFLSPIEKKEALSMLHHYKFIYLSPEMLGFPHIIERLKEIPISLLAIDEAHCISQWGYDFRPDYLKLGNFRESLRNPLTLALTATATPEVRDDIAGKLMIEKATRIETSIDRPNISFHIEKLESLTEKNGRALYWVKELKQPGIIYFSSKKAAEQTAAYFRDNGVTKAMAYHAGMDMEQRVLIQQQFLNGQLDVICATSAFGMGINKENVRYVIHYHMPMQIESYLQEIGRAGRDGDPSTAILLYSEGDEQLQYHLAASELPSPDQLEVFFSSLGSNTSQFDSPFELEQAACASGLSENQWRWLASCLGGQQEVQIPILKKELDAYVKGRNCAKMENIRRMLEWIGAPGCLRNYFLRYFQEPELKSGGMLCCDNCGLDMDVYKKGDSGIPVQGKVKSWKERLSGLLLGETYDE</sequence>
<dbReference type="SMART" id="SM00487">
    <property type="entry name" value="DEXDc"/>
    <property type="match status" value="1"/>
</dbReference>
<dbReference type="InterPro" id="IPR011545">
    <property type="entry name" value="DEAD/DEAH_box_helicase_dom"/>
</dbReference>
<organism evidence="7 8">
    <name type="scientific">Neobacillus piezotolerans</name>
    <dbReference type="NCBI Taxonomy" id="2259171"/>
    <lineage>
        <taxon>Bacteria</taxon>
        <taxon>Bacillati</taxon>
        <taxon>Bacillota</taxon>
        <taxon>Bacilli</taxon>
        <taxon>Bacillales</taxon>
        <taxon>Bacillaceae</taxon>
        <taxon>Neobacillus</taxon>
    </lineage>
</organism>
<evidence type="ECO:0000313" key="8">
    <source>
        <dbReference type="Proteomes" id="UP000257144"/>
    </source>
</evidence>
<evidence type="ECO:0000256" key="3">
    <source>
        <dbReference type="ARBA" id="ARBA00022806"/>
    </source>
</evidence>
<dbReference type="GO" id="GO:0009378">
    <property type="term" value="F:four-way junction helicase activity"/>
    <property type="evidence" value="ECO:0007669"/>
    <property type="project" value="TreeGrafter"/>
</dbReference>
<reference evidence="7 8" key="1">
    <citation type="submission" date="2018-07" db="EMBL/GenBank/DDBJ databases">
        <title>Bacillus sp. YLB-04 draft genome sequence.</title>
        <authorList>
            <person name="Yu L."/>
            <person name="Tang X."/>
        </authorList>
    </citation>
    <scope>NUCLEOTIDE SEQUENCE [LARGE SCALE GENOMIC DNA]</scope>
    <source>
        <strain evidence="7 8">YLB-04</strain>
    </source>
</reference>
<dbReference type="GO" id="GO:0043590">
    <property type="term" value="C:bacterial nucleoid"/>
    <property type="evidence" value="ECO:0007669"/>
    <property type="project" value="TreeGrafter"/>
</dbReference>
<dbReference type="CDD" id="cd17920">
    <property type="entry name" value="DEXHc_RecQ"/>
    <property type="match status" value="1"/>
</dbReference>
<comment type="caution">
    <text evidence="7">The sequence shown here is derived from an EMBL/GenBank/DDBJ whole genome shotgun (WGS) entry which is preliminary data.</text>
</comment>
<dbReference type="NCBIfam" id="TIGR00614">
    <property type="entry name" value="recQ_fam"/>
    <property type="match status" value="1"/>
</dbReference>
<evidence type="ECO:0000313" key="7">
    <source>
        <dbReference type="EMBL" id="RDU35029.1"/>
    </source>
</evidence>
<feature type="domain" description="Helicase C-terminal" evidence="6">
    <location>
        <begin position="214"/>
        <end position="364"/>
    </location>
</feature>
<dbReference type="InterPro" id="IPR001650">
    <property type="entry name" value="Helicase_C-like"/>
</dbReference>
<dbReference type="Pfam" id="PF00271">
    <property type="entry name" value="Helicase_C"/>
    <property type="match status" value="1"/>
</dbReference>
<keyword evidence="8" id="KW-1185">Reference proteome</keyword>
<dbReference type="Pfam" id="PF00270">
    <property type="entry name" value="DEAD"/>
    <property type="match status" value="1"/>
</dbReference>
<dbReference type="GO" id="GO:0003676">
    <property type="term" value="F:nucleic acid binding"/>
    <property type="evidence" value="ECO:0007669"/>
    <property type="project" value="InterPro"/>
</dbReference>
<name>A0A3D8GLB7_9BACI</name>
<dbReference type="AlphaFoldDB" id="A0A3D8GLB7"/>
<dbReference type="PANTHER" id="PTHR13710:SF84">
    <property type="entry name" value="ATP-DEPENDENT DNA HELICASE RECS-RELATED"/>
    <property type="match status" value="1"/>
</dbReference>
<dbReference type="SUPFAM" id="SSF52540">
    <property type="entry name" value="P-loop containing nucleoside triphosphate hydrolases"/>
    <property type="match status" value="1"/>
</dbReference>
<dbReference type="PROSITE" id="PS51192">
    <property type="entry name" value="HELICASE_ATP_BIND_1"/>
    <property type="match status" value="1"/>
</dbReference>
<evidence type="ECO:0000259" key="6">
    <source>
        <dbReference type="PROSITE" id="PS51194"/>
    </source>
</evidence>